<organism evidence="5 6">
    <name type="scientific">Wickerhamomyces anomalus (strain ATCC 58044 / CBS 1984 / NCYC 433 / NRRL Y-366-8)</name>
    <name type="common">Yeast</name>
    <name type="synonym">Hansenula anomala</name>
    <dbReference type="NCBI Taxonomy" id="683960"/>
    <lineage>
        <taxon>Eukaryota</taxon>
        <taxon>Fungi</taxon>
        <taxon>Dikarya</taxon>
        <taxon>Ascomycota</taxon>
        <taxon>Saccharomycotina</taxon>
        <taxon>Saccharomycetes</taxon>
        <taxon>Phaffomycetales</taxon>
        <taxon>Wickerhamomycetaceae</taxon>
        <taxon>Wickerhamomyces</taxon>
    </lineage>
</organism>
<dbReference type="SMART" id="SM01387">
    <property type="entry name" value="Ribosomal_S15"/>
    <property type="match status" value="1"/>
</dbReference>
<keyword evidence="3 4" id="KW-0687">Ribonucleoprotein</keyword>
<evidence type="ECO:0000256" key="4">
    <source>
        <dbReference type="RuleBase" id="RU003919"/>
    </source>
</evidence>
<dbReference type="InterPro" id="IPR005290">
    <property type="entry name" value="Ribosomal_uS15_bac-type"/>
</dbReference>
<dbReference type="NCBIfam" id="TIGR00952">
    <property type="entry name" value="S15_bact"/>
    <property type="match status" value="1"/>
</dbReference>
<dbReference type="CDD" id="cd00353">
    <property type="entry name" value="Ribosomal_S15p_S13e"/>
    <property type="match status" value="1"/>
</dbReference>
<dbReference type="InterPro" id="IPR000589">
    <property type="entry name" value="Ribosomal_uS15"/>
</dbReference>
<dbReference type="Gene3D" id="1.10.287.10">
    <property type="entry name" value="S15/NS1, RNA-binding"/>
    <property type="match status" value="1"/>
</dbReference>
<evidence type="ECO:0000256" key="3">
    <source>
        <dbReference type="ARBA" id="ARBA00023274"/>
    </source>
</evidence>
<evidence type="ECO:0000256" key="2">
    <source>
        <dbReference type="ARBA" id="ARBA00022980"/>
    </source>
</evidence>
<dbReference type="GO" id="GO:0003735">
    <property type="term" value="F:structural constituent of ribosome"/>
    <property type="evidence" value="ECO:0007669"/>
    <property type="project" value="EnsemblFungi"/>
</dbReference>
<protein>
    <recommendedName>
        <fullName evidence="7">Ribosomal protein S15</fullName>
    </recommendedName>
</protein>
<name>A0A1E3P0P2_WICAA</name>
<dbReference type="GeneID" id="30203658"/>
<dbReference type="EMBL" id="KV454211">
    <property type="protein sequence ID" value="ODQ58774.1"/>
    <property type="molecule type" value="Genomic_DNA"/>
</dbReference>
<dbReference type="PANTHER" id="PTHR23321:SF26">
    <property type="entry name" value="SMALL RIBOSOMAL SUBUNIT PROTEIN US15M"/>
    <property type="match status" value="1"/>
</dbReference>
<keyword evidence="6" id="KW-1185">Reference proteome</keyword>
<reference evidence="5 6" key="1">
    <citation type="journal article" date="2016" name="Proc. Natl. Acad. Sci. U.S.A.">
        <title>Comparative genomics of biotechnologically important yeasts.</title>
        <authorList>
            <person name="Riley R."/>
            <person name="Haridas S."/>
            <person name="Wolfe K.H."/>
            <person name="Lopes M.R."/>
            <person name="Hittinger C.T."/>
            <person name="Goeker M."/>
            <person name="Salamov A.A."/>
            <person name="Wisecaver J.H."/>
            <person name="Long T.M."/>
            <person name="Calvey C.H."/>
            <person name="Aerts A.L."/>
            <person name="Barry K.W."/>
            <person name="Choi C."/>
            <person name="Clum A."/>
            <person name="Coughlan A.Y."/>
            <person name="Deshpande S."/>
            <person name="Douglass A.P."/>
            <person name="Hanson S.J."/>
            <person name="Klenk H.-P."/>
            <person name="LaButti K.M."/>
            <person name="Lapidus A."/>
            <person name="Lindquist E.A."/>
            <person name="Lipzen A.M."/>
            <person name="Meier-Kolthoff J.P."/>
            <person name="Ohm R.A."/>
            <person name="Otillar R.P."/>
            <person name="Pangilinan J.L."/>
            <person name="Peng Y."/>
            <person name="Rokas A."/>
            <person name="Rosa C.A."/>
            <person name="Scheuner C."/>
            <person name="Sibirny A.A."/>
            <person name="Slot J.C."/>
            <person name="Stielow J.B."/>
            <person name="Sun H."/>
            <person name="Kurtzman C.P."/>
            <person name="Blackwell M."/>
            <person name="Grigoriev I.V."/>
            <person name="Jeffries T.W."/>
        </authorList>
    </citation>
    <scope>NUCLEOTIDE SEQUENCE [LARGE SCALE GENOMIC DNA]</scope>
    <source>
        <strain evidence="6">ATCC 58044 / CBS 1984 / NCYC 433 / NRRL Y-366-8</strain>
    </source>
</reference>
<accession>A0A1E3P0P2</accession>
<dbReference type="Pfam" id="PF00312">
    <property type="entry name" value="Ribosomal_S15"/>
    <property type="match status" value="1"/>
</dbReference>
<dbReference type="GO" id="GO:0006412">
    <property type="term" value="P:translation"/>
    <property type="evidence" value="ECO:0007669"/>
    <property type="project" value="InterPro"/>
</dbReference>
<keyword evidence="2 4" id="KW-0689">Ribosomal protein</keyword>
<dbReference type="RefSeq" id="XP_019037981.1">
    <property type="nucleotide sequence ID" value="XM_019186412.1"/>
</dbReference>
<dbReference type="InterPro" id="IPR009068">
    <property type="entry name" value="uS15_NS1_RNA-bd_sf"/>
</dbReference>
<dbReference type="PROSITE" id="PS00362">
    <property type="entry name" value="RIBOSOMAL_S15"/>
    <property type="match status" value="1"/>
</dbReference>
<evidence type="ECO:0000256" key="1">
    <source>
        <dbReference type="ARBA" id="ARBA00008434"/>
    </source>
</evidence>
<proteinExistence type="inferred from homology"/>
<dbReference type="OrthoDB" id="441444at2759"/>
<gene>
    <name evidence="5" type="ORF">WICANDRAFT_93345</name>
</gene>
<evidence type="ECO:0000313" key="5">
    <source>
        <dbReference type="EMBL" id="ODQ58774.1"/>
    </source>
</evidence>
<dbReference type="PANTHER" id="PTHR23321">
    <property type="entry name" value="RIBOSOMAL PROTEIN S15, BACTERIAL AND ORGANELLAR"/>
    <property type="match status" value="1"/>
</dbReference>
<evidence type="ECO:0008006" key="7">
    <source>
        <dbReference type="Google" id="ProtNLM"/>
    </source>
</evidence>
<comment type="similarity">
    <text evidence="1 4">Belongs to the universal ribosomal protein uS15 family.</text>
</comment>
<sequence length="290" mass="33868">MFTGGLMIKSIGLVSPASQLSSTRSFSTSSTLFVKKSIRYIRANLRREANILKQRKLVQENSKFDPVLGKPNNAFISRLNAEAKEPNVLGKGYKVPEVERLLYGAQEASIKADYTSDGVRQNAAKQREAIFRILNMRNRSAKEALKFKTDLARKEFERFDGDTGSSEVQAAIATVKIHNIYSHVKENKNDNKNTRYLRMLVQQRQRILKYLKRDNPERYFWTINKLGLNDHVVHMEFNMDKRYMEQFKMFGDRVLVKKSQREKERERKEKRLEKKALKMKIRAKETAARK</sequence>
<evidence type="ECO:0000313" key="6">
    <source>
        <dbReference type="Proteomes" id="UP000094112"/>
    </source>
</evidence>
<dbReference type="STRING" id="683960.A0A1E3P0P2"/>
<dbReference type="GO" id="GO:0005763">
    <property type="term" value="C:mitochondrial small ribosomal subunit"/>
    <property type="evidence" value="ECO:0007669"/>
    <property type="project" value="EnsemblFungi"/>
</dbReference>
<dbReference type="SUPFAM" id="SSF47060">
    <property type="entry name" value="S15/NS1 RNA-binding domain"/>
    <property type="match status" value="1"/>
</dbReference>
<dbReference type="Proteomes" id="UP000094112">
    <property type="component" value="Unassembled WGS sequence"/>
</dbReference>
<dbReference type="AlphaFoldDB" id="A0A1E3P0P2"/>
<dbReference type="HAMAP" id="MF_01343_B">
    <property type="entry name" value="Ribosomal_uS15_B"/>
    <property type="match status" value="1"/>
</dbReference>